<keyword evidence="2" id="KW-1185">Reference proteome</keyword>
<dbReference type="InterPro" id="IPR043737">
    <property type="entry name" value="DUF5682"/>
</dbReference>
<sequence length="763" mass="84691">MAVHVLGIRHHGPGSARNVRQYLEALQPDMVLVEGPPDADALLQWVGHKELQPPVAILCYQPDRLQQGVFYPFAAFSPEWQAIQYARERNIPVRFMDLPVAHVFALQNERAQRAALHAGNPDDAPPPLHMNNSAVAEETDDTGAMPVFAHDPISHLAAAAGFSDGEKWWEHMFEYRQDTGGIFDAVAEAMSALRDELPKMSRMEKLREAWMRKTIRQAEKELYTTLAVVCGAWHAPALQHMPKQKDDNELLKGLPKVKVECTWIPWTYNRLSFTSGYGAGIFSPGWYAHTWQYPHDDGTRWMARVAGLLRTKQMDTSVAHVIDAVRMAGSLAALRGYSKAGLEELNEATLSVLCNGEDVLLQLIHDALIVSDTIGDVPGEVPKPPLQHDIEKTQKSLRLPATAEMKEYTLDLRKENDLERSVFLHRLQLLDINWGQNHATGGKGTFKELWRLQWEPEYSITIIEKGSWGNTVAEAATKYVNSEAEKAQHLAIVCQLLAKALPAELPVAVEKLVQCIQNLAASNGDVVQLMEAVPGLVSVIRYGNVRNTDAAMVTGITESMITRICVGLPVACTAIDDAAAQKILELLYQTDDAVRLLQHADISVQWQQSLQVIAHHTGAAPVLKGYATRLLADAQVLQGRQLVQLFYYGMSRSNPPSMSAAWLEGFLKGNGAFLLLDPQLWQVVTTWVSELEEGPFEEVLPLLRRTFARFTPPERRKLGEKVKHSSTGAPLPAVADAAIDMERAQCAIPVVLQLLGIQQTSHE</sequence>
<dbReference type="InterPro" id="IPR050458">
    <property type="entry name" value="LolB"/>
</dbReference>
<protein>
    <submittedName>
        <fullName evidence="1">Uncharacterized protein</fullName>
    </submittedName>
</protein>
<dbReference type="Pfam" id="PF18934">
    <property type="entry name" value="DUF5682"/>
    <property type="match status" value="1"/>
</dbReference>
<dbReference type="Proteomes" id="UP000261284">
    <property type="component" value="Unassembled WGS sequence"/>
</dbReference>
<evidence type="ECO:0000313" key="2">
    <source>
        <dbReference type="Proteomes" id="UP000261284"/>
    </source>
</evidence>
<organism evidence="1 2">
    <name type="scientific">Deminuibacter soli</name>
    <dbReference type="NCBI Taxonomy" id="2291815"/>
    <lineage>
        <taxon>Bacteria</taxon>
        <taxon>Pseudomonadati</taxon>
        <taxon>Bacteroidota</taxon>
        <taxon>Chitinophagia</taxon>
        <taxon>Chitinophagales</taxon>
        <taxon>Chitinophagaceae</taxon>
        <taxon>Deminuibacter</taxon>
    </lineage>
</organism>
<dbReference type="RefSeq" id="WP_116845871.1">
    <property type="nucleotide sequence ID" value="NZ_QTJU01000001.1"/>
</dbReference>
<gene>
    <name evidence="1" type="ORF">DXN05_03840</name>
</gene>
<dbReference type="OrthoDB" id="9768066at2"/>
<accession>A0A3E1NQB3</accession>
<dbReference type="PANTHER" id="PTHR30634">
    <property type="entry name" value="OUTER MEMBRANE LOLAB LIPOPROTEIN INSERTION APPARATUS"/>
    <property type="match status" value="1"/>
</dbReference>
<dbReference type="PANTHER" id="PTHR30634:SF14">
    <property type="match status" value="1"/>
</dbReference>
<name>A0A3E1NQB3_9BACT</name>
<reference evidence="1 2" key="1">
    <citation type="submission" date="2018-08" db="EMBL/GenBank/DDBJ databases">
        <title>Chitinophagaceae sp. K23C18032701, a novel bacterium isolated from forest soil.</title>
        <authorList>
            <person name="Wang C."/>
        </authorList>
    </citation>
    <scope>NUCLEOTIDE SEQUENCE [LARGE SCALE GENOMIC DNA]</scope>
    <source>
        <strain evidence="1 2">K23C18032701</strain>
    </source>
</reference>
<dbReference type="EMBL" id="QTJU01000001">
    <property type="protein sequence ID" value="RFM30115.1"/>
    <property type="molecule type" value="Genomic_DNA"/>
</dbReference>
<proteinExistence type="predicted"/>
<comment type="caution">
    <text evidence="1">The sequence shown here is derived from an EMBL/GenBank/DDBJ whole genome shotgun (WGS) entry which is preliminary data.</text>
</comment>
<dbReference type="AlphaFoldDB" id="A0A3E1NQB3"/>
<evidence type="ECO:0000313" key="1">
    <source>
        <dbReference type="EMBL" id="RFM30115.1"/>
    </source>
</evidence>